<dbReference type="Gene3D" id="3.40.605.10">
    <property type="entry name" value="Aldehyde Dehydrogenase, Chain A, domain 1"/>
    <property type="match status" value="1"/>
</dbReference>
<dbReference type="Proteomes" id="UP000308528">
    <property type="component" value="Unassembled WGS sequence"/>
</dbReference>
<organism evidence="9 10">
    <name type="scientific">Neolewinella litorea</name>
    <dbReference type="NCBI Taxonomy" id="2562452"/>
    <lineage>
        <taxon>Bacteria</taxon>
        <taxon>Pseudomonadati</taxon>
        <taxon>Bacteroidota</taxon>
        <taxon>Saprospiria</taxon>
        <taxon>Saprospirales</taxon>
        <taxon>Lewinellaceae</taxon>
        <taxon>Neolewinella</taxon>
    </lineage>
</organism>
<dbReference type="GO" id="GO:0005737">
    <property type="term" value="C:cytoplasm"/>
    <property type="evidence" value="ECO:0007669"/>
    <property type="project" value="UniProtKB-SubCell"/>
</dbReference>
<keyword evidence="10" id="KW-1185">Reference proteome</keyword>
<evidence type="ECO:0000313" key="10">
    <source>
        <dbReference type="Proteomes" id="UP000308528"/>
    </source>
</evidence>
<accession>A0A4S4NGZ8</accession>
<dbReference type="CDD" id="cd07079">
    <property type="entry name" value="ALDH_F18-19_ProA-GPR"/>
    <property type="match status" value="1"/>
</dbReference>
<dbReference type="InterPro" id="IPR016161">
    <property type="entry name" value="Ald_DH/histidinol_DH"/>
</dbReference>
<dbReference type="GO" id="GO:0004350">
    <property type="term" value="F:glutamate-5-semialdehyde dehydrogenase activity"/>
    <property type="evidence" value="ECO:0007669"/>
    <property type="project" value="UniProtKB-UniRule"/>
</dbReference>
<evidence type="ECO:0000256" key="7">
    <source>
        <dbReference type="HAMAP-Rule" id="MF_00412"/>
    </source>
</evidence>
<keyword evidence="5 7" id="KW-0560">Oxidoreductase</keyword>
<dbReference type="PANTHER" id="PTHR11063">
    <property type="entry name" value="GLUTAMATE SEMIALDEHYDE DEHYDROGENASE"/>
    <property type="match status" value="1"/>
</dbReference>
<dbReference type="NCBIfam" id="NF001221">
    <property type="entry name" value="PRK00197.1"/>
    <property type="match status" value="1"/>
</dbReference>
<dbReference type="InterPro" id="IPR016163">
    <property type="entry name" value="Ald_DH_C"/>
</dbReference>
<evidence type="ECO:0000259" key="8">
    <source>
        <dbReference type="Pfam" id="PF00171"/>
    </source>
</evidence>
<dbReference type="NCBIfam" id="TIGR00407">
    <property type="entry name" value="proA"/>
    <property type="match status" value="1"/>
</dbReference>
<dbReference type="RefSeq" id="WP_136459784.1">
    <property type="nucleotide sequence ID" value="NZ_SRSF01000005.1"/>
</dbReference>
<comment type="subcellular location">
    <subcellularLocation>
        <location evidence="7">Cytoplasm</location>
    </subcellularLocation>
</comment>
<keyword evidence="2 7" id="KW-0028">Amino-acid biosynthesis</keyword>
<dbReference type="Gene3D" id="3.40.309.10">
    <property type="entry name" value="Aldehyde Dehydrogenase, Chain A, domain 2"/>
    <property type="match status" value="1"/>
</dbReference>
<comment type="function">
    <text evidence="7">Catalyzes the NADPH-dependent reduction of L-glutamate 5-phosphate into L-glutamate 5-semialdehyde and phosphate. The product spontaneously undergoes cyclization to form 1-pyrroline-5-carboxylate.</text>
</comment>
<dbReference type="HAMAP" id="MF_00412">
    <property type="entry name" value="ProA"/>
    <property type="match status" value="1"/>
</dbReference>
<evidence type="ECO:0000256" key="2">
    <source>
        <dbReference type="ARBA" id="ARBA00022605"/>
    </source>
</evidence>
<keyword evidence="3 7" id="KW-0641">Proline biosynthesis</keyword>
<dbReference type="EMBL" id="SRSF01000005">
    <property type="protein sequence ID" value="THH37937.1"/>
    <property type="molecule type" value="Genomic_DNA"/>
</dbReference>
<comment type="similarity">
    <text evidence="7">Belongs to the gamma-glutamyl phosphate reductase family.</text>
</comment>
<dbReference type="InterPro" id="IPR000965">
    <property type="entry name" value="GPR_dom"/>
</dbReference>
<dbReference type="PIRSF" id="PIRSF000151">
    <property type="entry name" value="GPR"/>
    <property type="match status" value="1"/>
</dbReference>
<reference evidence="9 10" key="1">
    <citation type="submission" date="2019-04" db="EMBL/GenBank/DDBJ databases">
        <title>Lewinella litorea sp. nov., isolated from a marine sand.</title>
        <authorList>
            <person name="Yoon J.-H."/>
        </authorList>
    </citation>
    <scope>NUCLEOTIDE SEQUENCE [LARGE SCALE GENOMIC DNA]</scope>
    <source>
        <strain evidence="9 10">HSMS-39</strain>
    </source>
</reference>
<comment type="catalytic activity">
    <reaction evidence="6 7">
        <text>L-glutamate 5-semialdehyde + phosphate + NADP(+) = L-glutamyl 5-phosphate + NADPH + H(+)</text>
        <dbReference type="Rhea" id="RHEA:19541"/>
        <dbReference type="ChEBI" id="CHEBI:15378"/>
        <dbReference type="ChEBI" id="CHEBI:43474"/>
        <dbReference type="ChEBI" id="CHEBI:57783"/>
        <dbReference type="ChEBI" id="CHEBI:58066"/>
        <dbReference type="ChEBI" id="CHEBI:58274"/>
        <dbReference type="ChEBI" id="CHEBI:58349"/>
        <dbReference type="EC" id="1.2.1.41"/>
    </reaction>
</comment>
<dbReference type="InterPro" id="IPR016162">
    <property type="entry name" value="Ald_DH_N"/>
</dbReference>
<dbReference type="GO" id="GO:0055129">
    <property type="term" value="P:L-proline biosynthetic process"/>
    <property type="evidence" value="ECO:0007669"/>
    <property type="project" value="UniProtKB-UniRule"/>
</dbReference>
<evidence type="ECO:0000256" key="4">
    <source>
        <dbReference type="ARBA" id="ARBA00022857"/>
    </source>
</evidence>
<keyword evidence="4 7" id="KW-0521">NADP</keyword>
<dbReference type="Pfam" id="PF00171">
    <property type="entry name" value="Aldedh"/>
    <property type="match status" value="1"/>
</dbReference>
<dbReference type="AlphaFoldDB" id="A0A4S4NGZ8"/>
<comment type="pathway">
    <text evidence="1 7">Amino-acid biosynthesis; L-proline biosynthesis; L-glutamate 5-semialdehyde from L-glutamate: step 2/2.</text>
</comment>
<feature type="domain" description="Aldehyde dehydrogenase" evidence="8">
    <location>
        <begin position="7"/>
        <end position="272"/>
    </location>
</feature>
<dbReference type="OrthoDB" id="9809970at2"/>
<protein>
    <recommendedName>
        <fullName evidence="7">Gamma-glutamyl phosphate reductase</fullName>
        <shortName evidence="7">GPR</shortName>
        <ecNumber evidence="7">1.2.1.41</ecNumber>
    </recommendedName>
    <alternativeName>
        <fullName evidence="7">Glutamate-5-semialdehyde dehydrogenase</fullName>
    </alternativeName>
    <alternativeName>
        <fullName evidence="7">Glutamyl-gamma-semialdehyde dehydrogenase</fullName>
        <shortName evidence="7">GSA dehydrogenase</shortName>
    </alternativeName>
</protein>
<name>A0A4S4NGZ8_9BACT</name>
<keyword evidence="7" id="KW-0963">Cytoplasm</keyword>
<evidence type="ECO:0000313" key="9">
    <source>
        <dbReference type="EMBL" id="THH37937.1"/>
    </source>
</evidence>
<evidence type="ECO:0000256" key="1">
    <source>
        <dbReference type="ARBA" id="ARBA00004985"/>
    </source>
</evidence>
<dbReference type="SUPFAM" id="SSF53720">
    <property type="entry name" value="ALDH-like"/>
    <property type="match status" value="1"/>
</dbReference>
<dbReference type="InterPro" id="IPR015590">
    <property type="entry name" value="Aldehyde_DH_dom"/>
</dbReference>
<dbReference type="InterPro" id="IPR012134">
    <property type="entry name" value="Glu-5-SA_DH"/>
</dbReference>
<comment type="caution">
    <text evidence="9">The sequence shown here is derived from an EMBL/GenBank/DDBJ whole genome shotgun (WGS) entry which is preliminary data.</text>
</comment>
<evidence type="ECO:0000256" key="6">
    <source>
        <dbReference type="ARBA" id="ARBA00049024"/>
    </source>
</evidence>
<dbReference type="EC" id="1.2.1.41" evidence="7"/>
<sequence length="421" mass="45938">MTATDQSTAIRDALGDLRAAAGRLNRLPAEKLNTCLLRLADLTEAHTEELLGANARDLARMDPANPKYDRLLLNEDRLLAIAQDLRRVAELPSPLGRMLEERTLANGLQLSRVSVPIGVVGIVFESRPNVTFDVFALNLKAGNATVLKGSRDAADSNRAIMHLIERALADTGLPPACFLAPADREALQPILTADGLVDVIIPRGSQGLIDHVRANATVPVIETGAGICHAYVDATANLDWARKIITNAKARRVSVCNALDCLLVHQQQLDRLPDLLEILGREHRCEVYADAEAYPALEGRYPAALLKHANEDSFGTEFLRMALSVKTVPGIDEAIEHVEHYGSRHSETIISEDEVNQERYLREVDSAVVYVNSSTAFTDGGQFELGAEIGISTQKLHARGPMGLEALTSYKWLVRGNGQLR</sequence>
<dbReference type="UniPathway" id="UPA00098">
    <property type="reaction ID" value="UER00360"/>
</dbReference>
<proteinExistence type="inferred from homology"/>
<evidence type="ECO:0000256" key="5">
    <source>
        <dbReference type="ARBA" id="ARBA00023002"/>
    </source>
</evidence>
<dbReference type="GO" id="GO:0050661">
    <property type="term" value="F:NADP binding"/>
    <property type="evidence" value="ECO:0007669"/>
    <property type="project" value="InterPro"/>
</dbReference>
<evidence type="ECO:0000256" key="3">
    <source>
        <dbReference type="ARBA" id="ARBA00022650"/>
    </source>
</evidence>
<gene>
    <name evidence="7" type="primary">proA</name>
    <name evidence="9" type="ORF">E4021_12955</name>
</gene>
<dbReference type="PANTHER" id="PTHR11063:SF8">
    <property type="entry name" value="DELTA-1-PYRROLINE-5-CARBOXYLATE SYNTHASE"/>
    <property type="match status" value="1"/>
</dbReference>